<dbReference type="EMBL" id="KV878214">
    <property type="protein sequence ID" value="OJJ33024.1"/>
    <property type="molecule type" value="Genomic_DNA"/>
</dbReference>
<dbReference type="GO" id="GO:0019205">
    <property type="term" value="F:nucleobase-containing compound kinase activity"/>
    <property type="evidence" value="ECO:0007669"/>
    <property type="project" value="InterPro"/>
</dbReference>
<dbReference type="AlphaFoldDB" id="A0A1L9RDN9"/>
<evidence type="ECO:0000256" key="4">
    <source>
        <dbReference type="RuleBase" id="RU003330"/>
    </source>
</evidence>
<accession>A0A1L9RDN9</accession>
<keyword evidence="1 4" id="KW-0808">Transferase</keyword>
<dbReference type="STRING" id="1073089.A0A1L9RDN9"/>
<comment type="similarity">
    <text evidence="4">Belongs to the adenylate kinase family.</text>
</comment>
<dbReference type="OrthoDB" id="442176at2759"/>
<dbReference type="PRINTS" id="PR00094">
    <property type="entry name" value="ADENYLTKNASE"/>
</dbReference>
<sequence>MPETETGKLTARTYDEVTYLQGGGLVAIEMLPENDTAKQVDIAEAKVFFLMGGPGCGKSTIAVKPAADRGMIHLDPDVIVRRLKDSVPTEAWESIKSSMDEDGNLPDKVLILLIKQEIEQHLQYGALRFVIDGFPRSWEQHDLADKTFNFKLTLYPQVSSETLKQRSMQKSLASQSAEKGIDTFKRQREQYGAPSKVLIAYFDSKIVLHEHQIRAEGEIDMDYRSLIQAVNCRAGK</sequence>
<evidence type="ECO:0000256" key="1">
    <source>
        <dbReference type="ARBA" id="ARBA00022679"/>
    </source>
</evidence>
<evidence type="ECO:0000256" key="2">
    <source>
        <dbReference type="ARBA" id="ARBA00022741"/>
    </source>
</evidence>
<evidence type="ECO:0000313" key="5">
    <source>
        <dbReference type="EMBL" id="OJJ33024.1"/>
    </source>
</evidence>
<evidence type="ECO:0000313" key="6">
    <source>
        <dbReference type="Proteomes" id="UP000184383"/>
    </source>
</evidence>
<dbReference type="SUPFAM" id="SSF52540">
    <property type="entry name" value="P-loop containing nucleoside triphosphate hydrolases"/>
    <property type="match status" value="1"/>
</dbReference>
<keyword evidence="2" id="KW-0547">Nucleotide-binding</keyword>
<evidence type="ECO:0000256" key="3">
    <source>
        <dbReference type="ARBA" id="ARBA00022777"/>
    </source>
</evidence>
<keyword evidence="3 4" id="KW-0418">Kinase</keyword>
<keyword evidence="6" id="KW-1185">Reference proteome</keyword>
<dbReference type="GeneID" id="63749214"/>
<dbReference type="PANTHER" id="PTHR23359">
    <property type="entry name" value="NUCLEOTIDE KINASE"/>
    <property type="match status" value="1"/>
</dbReference>
<gene>
    <name evidence="5" type="ORF">ASPWEDRAFT_30140</name>
</gene>
<dbReference type="PROSITE" id="PS00113">
    <property type="entry name" value="ADENYLATE_KINASE"/>
    <property type="match status" value="1"/>
</dbReference>
<reference evidence="6" key="1">
    <citation type="journal article" date="2017" name="Genome Biol.">
        <title>Comparative genomics reveals high biological diversity and specific adaptations in the industrially and medically important fungal genus Aspergillus.</title>
        <authorList>
            <person name="de Vries R.P."/>
            <person name="Riley R."/>
            <person name="Wiebenga A."/>
            <person name="Aguilar-Osorio G."/>
            <person name="Amillis S."/>
            <person name="Uchima C.A."/>
            <person name="Anderluh G."/>
            <person name="Asadollahi M."/>
            <person name="Askin M."/>
            <person name="Barry K."/>
            <person name="Battaglia E."/>
            <person name="Bayram O."/>
            <person name="Benocci T."/>
            <person name="Braus-Stromeyer S.A."/>
            <person name="Caldana C."/>
            <person name="Canovas D."/>
            <person name="Cerqueira G.C."/>
            <person name="Chen F."/>
            <person name="Chen W."/>
            <person name="Choi C."/>
            <person name="Clum A."/>
            <person name="Dos Santos R.A."/>
            <person name="Damasio A.R."/>
            <person name="Diallinas G."/>
            <person name="Emri T."/>
            <person name="Fekete E."/>
            <person name="Flipphi M."/>
            <person name="Freyberg S."/>
            <person name="Gallo A."/>
            <person name="Gournas C."/>
            <person name="Habgood R."/>
            <person name="Hainaut M."/>
            <person name="Harispe M.L."/>
            <person name="Henrissat B."/>
            <person name="Hilden K.S."/>
            <person name="Hope R."/>
            <person name="Hossain A."/>
            <person name="Karabika E."/>
            <person name="Karaffa L."/>
            <person name="Karanyi Z."/>
            <person name="Krasevec N."/>
            <person name="Kuo A."/>
            <person name="Kusch H."/>
            <person name="LaButti K."/>
            <person name="Lagendijk E.L."/>
            <person name="Lapidus A."/>
            <person name="Levasseur A."/>
            <person name="Lindquist E."/>
            <person name="Lipzen A."/>
            <person name="Logrieco A.F."/>
            <person name="MacCabe A."/>
            <person name="Maekelae M.R."/>
            <person name="Malavazi I."/>
            <person name="Melin P."/>
            <person name="Meyer V."/>
            <person name="Mielnichuk N."/>
            <person name="Miskei M."/>
            <person name="Molnar A.P."/>
            <person name="Mule G."/>
            <person name="Ngan C.Y."/>
            <person name="Orejas M."/>
            <person name="Orosz E."/>
            <person name="Ouedraogo J.P."/>
            <person name="Overkamp K.M."/>
            <person name="Park H.-S."/>
            <person name="Perrone G."/>
            <person name="Piumi F."/>
            <person name="Punt P.J."/>
            <person name="Ram A.F."/>
            <person name="Ramon A."/>
            <person name="Rauscher S."/>
            <person name="Record E."/>
            <person name="Riano-Pachon D.M."/>
            <person name="Robert V."/>
            <person name="Roehrig J."/>
            <person name="Ruller R."/>
            <person name="Salamov A."/>
            <person name="Salih N.S."/>
            <person name="Samson R.A."/>
            <person name="Sandor E."/>
            <person name="Sanguinetti M."/>
            <person name="Schuetze T."/>
            <person name="Sepcic K."/>
            <person name="Shelest E."/>
            <person name="Sherlock G."/>
            <person name="Sophianopoulou V."/>
            <person name="Squina F.M."/>
            <person name="Sun H."/>
            <person name="Susca A."/>
            <person name="Todd R.B."/>
            <person name="Tsang A."/>
            <person name="Unkles S.E."/>
            <person name="van de Wiele N."/>
            <person name="van Rossen-Uffink D."/>
            <person name="Oliveira J.V."/>
            <person name="Vesth T.C."/>
            <person name="Visser J."/>
            <person name="Yu J.-H."/>
            <person name="Zhou M."/>
            <person name="Andersen M.R."/>
            <person name="Archer D.B."/>
            <person name="Baker S.E."/>
            <person name="Benoit I."/>
            <person name="Brakhage A.A."/>
            <person name="Braus G.H."/>
            <person name="Fischer R."/>
            <person name="Frisvad J.C."/>
            <person name="Goldman G.H."/>
            <person name="Houbraken J."/>
            <person name="Oakley B."/>
            <person name="Pocsi I."/>
            <person name="Scazzocchio C."/>
            <person name="Seiboth B."/>
            <person name="vanKuyk P.A."/>
            <person name="Wortman J."/>
            <person name="Dyer P.S."/>
            <person name="Grigoriev I.V."/>
        </authorList>
    </citation>
    <scope>NUCLEOTIDE SEQUENCE [LARGE SCALE GENOMIC DNA]</scope>
    <source>
        <strain evidence="6">DTO 134E9</strain>
    </source>
</reference>
<dbReference type="InterPro" id="IPR000850">
    <property type="entry name" value="Adenylat/UMP-CMP_kin"/>
</dbReference>
<organism evidence="5 6">
    <name type="scientific">Aspergillus wentii DTO 134E9</name>
    <dbReference type="NCBI Taxonomy" id="1073089"/>
    <lineage>
        <taxon>Eukaryota</taxon>
        <taxon>Fungi</taxon>
        <taxon>Dikarya</taxon>
        <taxon>Ascomycota</taxon>
        <taxon>Pezizomycotina</taxon>
        <taxon>Eurotiomycetes</taxon>
        <taxon>Eurotiomycetidae</taxon>
        <taxon>Eurotiales</taxon>
        <taxon>Aspergillaceae</taxon>
        <taxon>Aspergillus</taxon>
        <taxon>Aspergillus subgen. Cremei</taxon>
    </lineage>
</organism>
<dbReference type="RefSeq" id="XP_040686701.1">
    <property type="nucleotide sequence ID" value="XM_040833366.1"/>
</dbReference>
<name>A0A1L9RDN9_ASPWE</name>
<dbReference type="GO" id="GO:0005524">
    <property type="term" value="F:ATP binding"/>
    <property type="evidence" value="ECO:0007669"/>
    <property type="project" value="InterPro"/>
</dbReference>
<dbReference type="VEuPathDB" id="FungiDB:ASPWEDRAFT_30140"/>
<dbReference type="Proteomes" id="UP000184383">
    <property type="component" value="Unassembled WGS sequence"/>
</dbReference>
<dbReference type="Pfam" id="PF00406">
    <property type="entry name" value="ADK"/>
    <property type="match status" value="1"/>
</dbReference>
<protein>
    <recommendedName>
        <fullName evidence="7">Adenylate kinase active site lid domain-containing protein</fullName>
    </recommendedName>
</protein>
<proteinExistence type="inferred from homology"/>
<evidence type="ECO:0008006" key="7">
    <source>
        <dbReference type="Google" id="ProtNLM"/>
    </source>
</evidence>
<dbReference type="GO" id="GO:0006139">
    <property type="term" value="P:nucleobase-containing compound metabolic process"/>
    <property type="evidence" value="ECO:0007669"/>
    <property type="project" value="InterPro"/>
</dbReference>
<dbReference type="InterPro" id="IPR033690">
    <property type="entry name" value="Adenylat_kinase_CS"/>
</dbReference>
<dbReference type="InterPro" id="IPR027417">
    <property type="entry name" value="P-loop_NTPase"/>
</dbReference>
<dbReference type="Gene3D" id="3.40.50.300">
    <property type="entry name" value="P-loop containing nucleotide triphosphate hydrolases"/>
    <property type="match status" value="1"/>
</dbReference>